<proteinExistence type="predicted"/>
<sequence>MIVIPSTTSSHTHLLGTSINIIASISILGLSSLNLQQPPNLFDRTESTMKFSILPSIVFLAFTTGALAAPKPILINARQNSQPPLTNPNPNASLQPFLSSTSCSGPPSEVLIPVSYATLSPDTTVSQGCYEFIDNGVSTPVQSVRITGVWPEANKCLLRFYEEAGCAAESAFGTVAPNTCGGFVGGRGIGSYQVVCQST</sequence>
<dbReference type="AlphaFoldDB" id="A0AAJ0MT44"/>
<reference evidence="2 3" key="1">
    <citation type="journal article" date="2023" name="Mol. Phylogenet. Evol.">
        <title>Genome-scale phylogeny and comparative genomics of the fungal order Sordariales.</title>
        <authorList>
            <person name="Hensen N."/>
            <person name="Bonometti L."/>
            <person name="Westerberg I."/>
            <person name="Brannstrom I.O."/>
            <person name="Guillou S."/>
            <person name="Cros-Aarteil S."/>
            <person name="Calhoun S."/>
            <person name="Haridas S."/>
            <person name="Kuo A."/>
            <person name="Mondo S."/>
            <person name="Pangilinan J."/>
            <person name="Riley R."/>
            <person name="LaButti K."/>
            <person name="Andreopoulos B."/>
            <person name="Lipzen A."/>
            <person name="Chen C."/>
            <person name="Yan M."/>
            <person name="Daum C."/>
            <person name="Ng V."/>
            <person name="Clum A."/>
            <person name="Steindorff A."/>
            <person name="Ohm R.A."/>
            <person name="Martin F."/>
            <person name="Silar P."/>
            <person name="Natvig D.O."/>
            <person name="Lalanne C."/>
            <person name="Gautier V."/>
            <person name="Ament-Velasquez S.L."/>
            <person name="Kruys A."/>
            <person name="Hutchinson M.I."/>
            <person name="Powell A.J."/>
            <person name="Barry K."/>
            <person name="Miller A.N."/>
            <person name="Grigoriev I.V."/>
            <person name="Debuchy R."/>
            <person name="Gladieux P."/>
            <person name="Hiltunen Thoren M."/>
            <person name="Johannesson H."/>
        </authorList>
    </citation>
    <scope>NUCLEOTIDE SEQUENCE [LARGE SCALE GENOMIC DNA]</scope>
    <source>
        <strain evidence="2 3">FGSC 10403</strain>
    </source>
</reference>
<evidence type="ECO:0000256" key="1">
    <source>
        <dbReference type="SAM" id="Phobius"/>
    </source>
</evidence>
<dbReference type="EMBL" id="JAULSX010000003">
    <property type="protein sequence ID" value="KAK3495418.1"/>
    <property type="molecule type" value="Genomic_DNA"/>
</dbReference>
<keyword evidence="3" id="KW-1185">Reference proteome</keyword>
<keyword evidence="1" id="KW-0472">Membrane</keyword>
<dbReference type="GeneID" id="87876491"/>
<evidence type="ECO:0000313" key="2">
    <source>
        <dbReference type="EMBL" id="KAK3495418.1"/>
    </source>
</evidence>
<comment type="caution">
    <text evidence="2">The sequence shown here is derived from an EMBL/GenBank/DDBJ whole genome shotgun (WGS) entry which is preliminary data.</text>
</comment>
<keyword evidence="1" id="KW-0812">Transmembrane</keyword>
<accession>A0AAJ0MT44</accession>
<name>A0AAJ0MT44_9PEZI</name>
<feature type="transmembrane region" description="Helical" evidence="1">
    <location>
        <begin position="12"/>
        <end position="31"/>
    </location>
</feature>
<dbReference type="Proteomes" id="UP001285908">
    <property type="component" value="Unassembled WGS sequence"/>
</dbReference>
<gene>
    <name evidence="2" type="ORF">B0T23DRAFT_404135</name>
</gene>
<dbReference type="RefSeq" id="XP_062694847.1">
    <property type="nucleotide sequence ID" value="XM_062838869.1"/>
</dbReference>
<evidence type="ECO:0000313" key="3">
    <source>
        <dbReference type="Proteomes" id="UP001285908"/>
    </source>
</evidence>
<keyword evidence="1" id="KW-1133">Transmembrane helix</keyword>
<organism evidence="2 3">
    <name type="scientific">Neurospora hispaniola</name>
    <dbReference type="NCBI Taxonomy" id="588809"/>
    <lineage>
        <taxon>Eukaryota</taxon>
        <taxon>Fungi</taxon>
        <taxon>Dikarya</taxon>
        <taxon>Ascomycota</taxon>
        <taxon>Pezizomycotina</taxon>
        <taxon>Sordariomycetes</taxon>
        <taxon>Sordariomycetidae</taxon>
        <taxon>Sordariales</taxon>
        <taxon>Sordariaceae</taxon>
        <taxon>Neurospora</taxon>
    </lineage>
</organism>
<feature type="transmembrane region" description="Helical" evidence="1">
    <location>
        <begin position="51"/>
        <end position="69"/>
    </location>
</feature>
<protein>
    <submittedName>
        <fullName evidence="2">Uncharacterized protein</fullName>
    </submittedName>
</protein>